<keyword evidence="6 8" id="KW-0472">Membrane</keyword>
<dbReference type="RefSeq" id="WP_264490581.1">
    <property type="nucleotide sequence ID" value="NZ_JAPDDT010000027.1"/>
</dbReference>
<feature type="transmembrane region" description="Helical" evidence="8">
    <location>
        <begin position="126"/>
        <end position="144"/>
    </location>
</feature>
<dbReference type="Pfam" id="PF09594">
    <property type="entry name" value="GT87"/>
    <property type="match status" value="1"/>
</dbReference>
<evidence type="ECO:0000256" key="6">
    <source>
        <dbReference type="ARBA" id="ARBA00023136"/>
    </source>
</evidence>
<evidence type="ECO:0000256" key="7">
    <source>
        <dbReference type="ARBA" id="ARBA00024033"/>
    </source>
</evidence>
<evidence type="ECO:0000256" key="3">
    <source>
        <dbReference type="ARBA" id="ARBA00022679"/>
    </source>
</evidence>
<keyword evidence="5 8" id="KW-1133">Transmembrane helix</keyword>
<feature type="transmembrane region" description="Helical" evidence="8">
    <location>
        <begin position="17"/>
        <end position="36"/>
    </location>
</feature>
<feature type="transmembrane region" description="Helical" evidence="8">
    <location>
        <begin position="308"/>
        <end position="326"/>
    </location>
</feature>
<dbReference type="EMBL" id="JAPDDT010000027">
    <property type="protein sequence ID" value="MCW1926473.1"/>
    <property type="molecule type" value="Genomic_DNA"/>
</dbReference>
<accession>A0ABT3GSG7</accession>
<feature type="transmembrane region" description="Helical" evidence="8">
    <location>
        <begin position="338"/>
        <end position="365"/>
    </location>
</feature>
<protein>
    <submittedName>
        <fullName evidence="9">DUF2029 domain-containing protein</fullName>
    </submittedName>
</protein>
<keyword evidence="10" id="KW-1185">Reference proteome</keyword>
<gene>
    <name evidence="9" type="ORF">OKA05_28235</name>
</gene>
<organism evidence="9 10">
    <name type="scientific">Luteolibacter arcticus</name>
    <dbReference type="NCBI Taxonomy" id="1581411"/>
    <lineage>
        <taxon>Bacteria</taxon>
        <taxon>Pseudomonadati</taxon>
        <taxon>Verrucomicrobiota</taxon>
        <taxon>Verrucomicrobiia</taxon>
        <taxon>Verrucomicrobiales</taxon>
        <taxon>Verrucomicrobiaceae</taxon>
        <taxon>Luteolibacter</taxon>
    </lineage>
</organism>
<comment type="similarity">
    <text evidence="7">Belongs to the glycosyltransferase 87 family.</text>
</comment>
<feature type="transmembrane region" description="Helical" evidence="8">
    <location>
        <begin position="228"/>
        <end position="250"/>
    </location>
</feature>
<comment type="subcellular location">
    <subcellularLocation>
        <location evidence="1">Cell membrane</location>
        <topology evidence="1">Multi-pass membrane protein</topology>
    </subcellularLocation>
</comment>
<feature type="transmembrane region" description="Helical" evidence="8">
    <location>
        <begin position="372"/>
        <end position="391"/>
    </location>
</feature>
<keyword evidence="4 8" id="KW-0812">Transmembrane</keyword>
<proteinExistence type="inferred from homology"/>
<feature type="transmembrane region" description="Helical" evidence="8">
    <location>
        <begin position="417"/>
        <end position="438"/>
    </location>
</feature>
<feature type="transmembrane region" description="Helical" evidence="8">
    <location>
        <begin position="203"/>
        <end position="222"/>
    </location>
</feature>
<evidence type="ECO:0000313" key="9">
    <source>
        <dbReference type="EMBL" id="MCW1926473.1"/>
    </source>
</evidence>
<evidence type="ECO:0000313" key="10">
    <source>
        <dbReference type="Proteomes" id="UP001320876"/>
    </source>
</evidence>
<evidence type="ECO:0000256" key="2">
    <source>
        <dbReference type="ARBA" id="ARBA00022475"/>
    </source>
</evidence>
<evidence type="ECO:0000256" key="5">
    <source>
        <dbReference type="ARBA" id="ARBA00022989"/>
    </source>
</evidence>
<dbReference type="Proteomes" id="UP001320876">
    <property type="component" value="Unassembled WGS sequence"/>
</dbReference>
<evidence type="ECO:0000256" key="4">
    <source>
        <dbReference type="ARBA" id="ARBA00022692"/>
    </source>
</evidence>
<keyword evidence="3" id="KW-0808">Transferase</keyword>
<comment type="caution">
    <text evidence="9">The sequence shown here is derived from an EMBL/GenBank/DDBJ whole genome shotgun (WGS) entry which is preliminary data.</text>
</comment>
<evidence type="ECO:0000256" key="8">
    <source>
        <dbReference type="SAM" id="Phobius"/>
    </source>
</evidence>
<dbReference type="InterPro" id="IPR018584">
    <property type="entry name" value="GT87"/>
</dbReference>
<name>A0ABT3GSG7_9BACT</name>
<evidence type="ECO:0000256" key="1">
    <source>
        <dbReference type="ARBA" id="ARBA00004651"/>
    </source>
</evidence>
<feature type="transmembrane region" description="Helical" evidence="8">
    <location>
        <begin position="175"/>
        <end position="191"/>
    </location>
</feature>
<sequence length="452" mass="50009">MNDTPTDKATPRPRGRVLAAVFFVMAAALVTAYWLLALAKPASSLRIDLQPTYLAGRLWSEGHYEAIYHPSVFVNEKTADPAWVEMARKTEQRSKLREGSFVYSPWYLMLVAPLTKVMSVERFTEFWFALNILSAVWIGWEAMAWAGRPAAWLRAIGAVLAGLTLPMIYGASLGQNVGPCLALVMLGVRFAHGGKGMQVSSGLLFTLAALFKPWAILLTPLLGLSRRWTPFVTAVSASLLLMAGSHSPLLPQATRDDYKGMNESLVNMTNVAFNNVSVRSFLERMADPKWGGGIRTWTSRTVDPQIRWEALLIAAAVAALAAWPLWKNRGDLRRVVAGGLPLVLVPLGICWTHYLVLLIPAMWMLMFGSKSIIPRVVGWGIFGVFITMPFYDPPVAFHLFERAPMADTIALQPQLWAWWYLLPLVLGIGLAFTLLLAGRGSKRPCNERSSSP</sequence>
<reference evidence="9 10" key="1">
    <citation type="submission" date="2022-10" db="EMBL/GenBank/DDBJ databases">
        <title>Luteolibacter arcticus strain CCTCC AB 2014275, whole genome shotgun sequencing project.</title>
        <authorList>
            <person name="Zhao G."/>
            <person name="Shen L."/>
        </authorList>
    </citation>
    <scope>NUCLEOTIDE SEQUENCE [LARGE SCALE GENOMIC DNA]</scope>
    <source>
        <strain evidence="9 10">CCTCC AB 2014275</strain>
    </source>
</reference>
<keyword evidence="2" id="KW-1003">Cell membrane</keyword>